<evidence type="ECO:0000313" key="4">
    <source>
        <dbReference type="Proteomes" id="UP000295136"/>
    </source>
</evidence>
<reference evidence="3 4" key="1">
    <citation type="submission" date="2019-03" db="EMBL/GenBank/DDBJ databases">
        <title>Draft genome sequences of novel Actinobacteria.</title>
        <authorList>
            <person name="Sahin N."/>
            <person name="Ay H."/>
            <person name="Saygin H."/>
        </authorList>
    </citation>
    <scope>NUCLEOTIDE SEQUENCE [LARGE SCALE GENOMIC DNA]</scope>
    <source>
        <strain evidence="3 4">6K102</strain>
    </source>
</reference>
<sequence>MRRLVQCIAMVGLLSLFAAAVAGMAWALTAGPDDMKGGALLAFVVAALLMMRGWLALLAKAGAQPLGVVVAGLVALIFTGTVPAAFSERAMHERGRLTACRVLGVTEMEGVNGAATVPVYRLDCDAQGPLSIMESDRVLQVNQRVLVRYDPEGAADAKLAGDDEPVSVVDASVLAGVALGLLTLASLGLIMFGRPDS</sequence>
<keyword evidence="1" id="KW-0472">Membrane</keyword>
<evidence type="ECO:0000313" key="3">
    <source>
        <dbReference type="EMBL" id="TDE59068.1"/>
    </source>
</evidence>
<feature type="signal peptide" evidence="2">
    <location>
        <begin position="1"/>
        <end position="27"/>
    </location>
</feature>
<keyword evidence="1" id="KW-0812">Transmembrane</keyword>
<protein>
    <recommendedName>
        <fullName evidence="5">DUF3592 domain-containing protein</fullName>
    </recommendedName>
</protein>
<feature type="transmembrane region" description="Helical" evidence="1">
    <location>
        <begin position="171"/>
        <end position="192"/>
    </location>
</feature>
<dbReference type="AlphaFoldDB" id="A0A4R5FWK0"/>
<comment type="caution">
    <text evidence="3">The sequence shown here is derived from an EMBL/GenBank/DDBJ whole genome shotgun (WGS) entry which is preliminary data.</text>
</comment>
<evidence type="ECO:0008006" key="5">
    <source>
        <dbReference type="Google" id="ProtNLM"/>
    </source>
</evidence>
<organism evidence="3 4">
    <name type="scientific">Nonomuraea mesophila</name>
    <dbReference type="NCBI Taxonomy" id="2530382"/>
    <lineage>
        <taxon>Bacteria</taxon>
        <taxon>Bacillati</taxon>
        <taxon>Actinomycetota</taxon>
        <taxon>Actinomycetes</taxon>
        <taxon>Streptosporangiales</taxon>
        <taxon>Streptosporangiaceae</taxon>
        <taxon>Nonomuraea</taxon>
    </lineage>
</organism>
<keyword evidence="2" id="KW-0732">Signal</keyword>
<feature type="transmembrane region" description="Helical" evidence="1">
    <location>
        <begin position="66"/>
        <end position="86"/>
    </location>
</feature>
<dbReference type="Proteomes" id="UP000295136">
    <property type="component" value="Unassembled WGS sequence"/>
</dbReference>
<name>A0A4R5FWK0_9ACTN</name>
<feature type="chain" id="PRO_5020624497" description="DUF3592 domain-containing protein" evidence="2">
    <location>
        <begin position="28"/>
        <end position="197"/>
    </location>
</feature>
<keyword evidence="4" id="KW-1185">Reference proteome</keyword>
<gene>
    <name evidence="3" type="ORF">E1295_03970</name>
</gene>
<proteinExistence type="predicted"/>
<dbReference type="RefSeq" id="WP_132628277.1">
    <property type="nucleotide sequence ID" value="NZ_SMLD01000006.1"/>
</dbReference>
<dbReference type="EMBL" id="SMLD01000006">
    <property type="protein sequence ID" value="TDE59068.1"/>
    <property type="molecule type" value="Genomic_DNA"/>
</dbReference>
<feature type="transmembrane region" description="Helical" evidence="1">
    <location>
        <begin position="37"/>
        <end position="59"/>
    </location>
</feature>
<evidence type="ECO:0000256" key="1">
    <source>
        <dbReference type="SAM" id="Phobius"/>
    </source>
</evidence>
<keyword evidence="1" id="KW-1133">Transmembrane helix</keyword>
<evidence type="ECO:0000256" key="2">
    <source>
        <dbReference type="SAM" id="SignalP"/>
    </source>
</evidence>
<accession>A0A4R5FWK0</accession>